<keyword evidence="4 6" id="KW-1133">Transmembrane helix</keyword>
<evidence type="ECO:0000256" key="5">
    <source>
        <dbReference type="ARBA" id="ARBA00023136"/>
    </source>
</evidence>
<dbReference type="NCBIfam" id="NF037997">
    <property type="entry name" value="Na_Pi_symport"/>
    <property type="match status" value="1"/>
</dbReference>
<accession>A0A068TIA4</accession>
<dbReference type="PANTHER" id="PTHR10010:SF46">
    <property type="entry name" value="SODIUM-DEPENDENT PHOSPHATE TRANSPORT PROTEIN 2B"/>
    <property type="match status" value="1"/>
</dbReference>
<dbReference type="eggNOG" id="COG1283">
    <property type="taxonomic scope" value="Bacteria"/>
</dbReference>
<comment type="subcellular location">
    <subcellularLocation>
        <location evidence="1">Cell membrane</location>
        <topology evidence="1">Multi-pass membrane protein</topology>
    </subcellularLocation>
</comment>
<protein>
    <submittedName>
        <fullName evidence="7">Putative Na+/phosphate transporter</fullName>
    </submittedName>
</protein>
<evidence type="ECO:0000256" key="1">
    <source>
        <dbReference type="ARBA" id="ARBA00004651"/>
    </source>
</evidence>
<name>A0A068TIA4_NEOGA</name>
<geneLocation type="plasmid" evidence="8">
    <name>II</name>
</geneLocation>
<dbReference type="GO" id="GO:0044341">
    <property type="term" value="P:sodium-dependent phosphate transport"/>
    <property type="evidence" value="ECO:0007669"/>
    <property type="project" value="InterPro"/>
</dbReference>
<dbReference type="PATRIC" id="fig|1028801.3.peg.5967"/>
<keyword evidence="7" id="KW-0614">Plasmid</keyword>
<dbReference type="Pfam" id="PF02690">
    <property type="entry name" value="Na_Pi_cotrans"/>
    <property type="match status" value="2"/>
</dbReference>
<evidence type="ECO:0000313" key="7">
    <source>
        <dbReference type="EMBL" id="CDN58177.1"/>
    </source>
</evidence>
<keyword evidence="2" id="KW-1003">Cell membrane</keyword>
<dbReference type="AlphaFoldDB" id="A0A068TIA4"/>
<evidence type="ECO:0000256" key="2">
    <source>
        <dbReference type="ARBA" id="ARBA00022475"/>
    </source>
</evidence>
<dbReference type="PANTHER" id="PTHR10010">
    <property type="entry name" value="SOLUTE CARRIER FAMILY 34 SODIUM PHOSPHATE , MEMBER 2-RELATED"/>
    <property type="match status" value="1"/>
</dbReference>
<dbReference type="HOGENOM" id="CLU_025623_2_1_5"/>
<dbReference type="Proteomes" id="UP000028186">
    <property type="component" value="Plasmid pHAMBI1141a"/>
</dbReference>
<evidence type="ECO:0000313" key="8">
    <source>
        <dbReference type="Proteomes" id="UP000028186"/>
    </source>
</evidence>
<feature type="transmembrane region" description="Helical" evidence="6">
    <location>
        <begin position="7"/>
        <end position="25"/>
    </location>
</feature>
<evidence type="ECO:0000256" key="3">
    <source>
        <dbReference type="ARBA" id="ARBA00022692"/>
    </source>
</evidence>
<keyword evidence="5 6" id="KW-0472">Membrane</keyword>
<dbReference type="GO" id="GO:0005886">
    <property type="term" value="C:plasma membrane"/>
    <property type="evidence" value="ECO:0007669"/>
    <property type="project" value="UniProtKB-SubCell"/>
</dbReference>
<feature type="transmembrane region" description="Helical" evidence="6">
    <location>
        <begin position="181"/>
        <end position="204"/>
    </location>
</feature>
<feature type="transmembrane region" description="Helical" evidence="6">
    <location>
        <begin position="253"/>
        <end position="271"/>
    </location>
</feature>
<proteinExistence type="predicted"/>
<feature type="transmembrane region" description="Helical" evidence="6">
    <location>
        <begin position="291"/>
        <end position="312"/>
    </location>
</feature>
<dbReference type="InterPro" id="IPR003841">
    <property type="entry name" value="Na/Pi_transpt"/>
</dbReference>
<feature type="transmembrane region" description="Helical" evidence="6">
    <location>
        <begin position="104"/>
        <end position="128"/>
    </location>
</feature>
<dbReference type="Gene3D" id="1.20.58.220">
    <property type="entry name" value="Phosphate transport system protein phou homolog 2, domain 2"/>
    <property type="match status" value="1"/>
</dbReference>
<dbReference type="KEGG" id="ngl:RG1141_PA13450"/>
<feature type="transmembrane region" description="Helical" evidence="6">
    <location>
        <begin position="79"/>
        <end position="98"/>
    </location>
</feature>
<organism evidence="7 8">
    <name type="scientific">Neorhizobium galegae bv. officinalis bv. officinalis str. HAMBI 1141</name>
    <dbReference type="NCBI Taxonomy" id="1028801"/>
    <lineage>
        <taxon>Bacteria</taxon>
        <taxon>Pseudomonadati</taxon>
        <taxon>Pseudomonadota</taxon>
        <taxon>Alphaproteobacteria</taxon>
        <taxon>Hyphomicrobiales</taxon>
        <taxon>Rhizobiaceae</taxon>
        <taxon>Rhizobium/Agrobacterium group</taxon>
        <taxon>Neorhizobium</taxon>
    </lineage>
</organism>
<sequence>MAGASKMTFIIAILALAGHIALLLWGTRMVQTGIQRAFGPSLRSFLGHALSNRFKAFLAGLGVTAILQSSTATGLMASGFAAGGLVDLVPALAVMLGANVGTTLIVQALSFDVAAMSPALILLGALMFRRGQNPQIHDLGRVFVGLGFMLLALHQLLAVLTEYADTPAFEAVLSAISKTPASSVILAAILTWAAHSSVAVVLLVMSLCSKGLIDPYQAFALTLGANLGTAINPVVEGNTTGDYSAKRLPLGNLATRLAGIGIVFAALSPVVSWMTAIDTDGARIVANFHTAFNLIVAVAVMPFLTPFANLLVRLLPQKIDATDPGRPRYLDASAKETPVVALQAAAREVLRLVDILGDMLAGTKAALTSNDRRALSSLRKMDTILDRLNRAVKQYLTSIDRDELSESDQHRLDEILIFSTGLENAGDVLDQNVLPHLAKRLRRGLKFSKEGQRELSDLIDRLSTNLRTASALFMSQDERVARMLADEKIVFRKAEREGMSDHFRRMRTGDLDTTETSSLHLDLLRDFKQINSHLVAATAYPILERQGELLQSRAIRQASPESSFT</sequence>
<dbReference type="EMBL" id="HG938356">
    <property type="protein sequence ID" value="CDN58177.1"/>
    <property type="molecule type" value="Genomic_DNA"/>
</dbReference>
<reference evidence="8" key="1">
    <citation type="journal article" date="2014" name="BMC Genomics">
        <title>Genome sequencing of two Neorhizobium galegae strains reveals a noeT gene responsible for the unusual acetylation of the nodulation factors.</title>
        <authorList>
            <person name="Osterman J."/>
            <person name="Marsh J."/>
            <person name="Laine P.K."/>
            <person name="Zeng Z."/>
            <person name="Alatalo E."/>
            <person name="Sullivan J.T."/>
            <person name="Young J.P."/>
            <person name="Thomas-Oates J."/>
            <person name="Paulin L."/>
            <person name="Lindstrom K."/>
        </authorList>
    </citation>
    <scope>NUCLEOTIDE SEQUENCE [LARGE SCALE GENOMIC DNA]</scope>
    <source>
        <strain evidence="8">HAMBI 1141</strain>
        <plasmid evidence="8">II</plasmid>
    </source>
</reference>
<dbReference type="GO" id="GO:0005436">
    <property type="term" value="F:sodium:phosphate symporter activity"/>
    <property type="evidence" value="ECO:0007669"/>
    <property type="project" value="InterPro"/>
</dbReference>
<gene>
    <name evidence="7" type="ORF">RG1141_PA13450</name>
</gene>
<keyword evidence="3 6" id="KW-0812">Transmembrane</keyword>
<dbReference type="InterPro" id="IPR038078">
    <property type="entry name" value="PhoU-like_sf"/>
</dbReference>
<evidence type="ECO:0000256" key="4">
    <source>
        <dbReference type="ARBA" id="ARBA00022989"/>
    </source>
</evidence>
<feature type="transmembrane region" description="Helical" evidence="6">
    <location>
        <begin position="140"/>
        <end position="161"/>
    </location>
</feature>
<dbReference type="SUPFAM" id="SSF109755">
    <property type="entry name" value="PhoU-like"/>
    <property type="match status" value="1"/>
</dbReference>
<evidence type="ECO:0000256" key="6">
    <source>
        <dbReference type="SAM" id="Phobius"/>
    </source>
</evidence>